<dbReference type="InParanoid" id="A0A1B7MYL4"/>
<accession>A0A1B7MYL4</accession>
<dbReference type="Proteomes" id="UP000092154">
    <property type="component" value="Unassembled WGS sequence"/>
</dbReference>
<protein>
    <submittedName>
        <fullName evidence="1">Uncharacterized protein</fullName>
    </submittedName>
</protein>
<dbReference type="OrthoDB" id="2657992at2759"/>
<evidence type="ECO:0000313" key="1">
    <source>
        <dbReference type="EMBL" id="OAX37694.1"/>
    </source>
</evidence>
<keyword evidence="2" id="KW-1185">Reference proteome</keyword>
<reference evidence="1 2" key="1">
    <citation type="submission" date="2016-06" db="EMBL/GenBank/DDBJ databases">
        <title>Comparative genomics of the ectomycorrhizal sister species Rhizopogon vinicolor and Rhizopogon vesiculosus (Basidiomycota: Boletales) reveals a divergence of the mating type B locus.</title>
        <authorList>
            <consortium name="DOE Joint Genome Institute"/>
            <person name="Mujic A.B."/>
            <person name="Kuo A."/>
            <person name="Tritt A."/>
            <person name="Lipzen A."/>
            <person name="Chen C."/>
            <person name="Johnson J."/>
            <person name="Sharma A."/>
            <person name="Barry K."/>
            <person name="Grigoriev I.V."/>
            <person name="Spatafora J.W."/>
        </authorList>
    </citation>
    <scope>NUCLEOTIDE SEQUENCE [LARGE SCALE GENOMIC DNA]</scope>
    <source>
        <strain evidence="1 2">AM-OR11-026</strain>
    </source>
</reference>
<proteinExistence type="predicted"/>
<dbReference type="EMBL" id="KV448337">
    <property type="protein sequence ID" value="OAX37694.1"/>
    <property type="molecule type" value="Genomic_DNA"/>
</dbReference>
<name>A0A1B7MYL4_9AGAM</name>
<gene>
    <name evidence="1" type="ORF">K503DRAFT_218986</name>
</gene>
<evidence type="ECO:0000313" key="2">
    <source>
        <dbReference type="Proteomes" id="UP000092154"/>
    </source>
</evidence>
<organism evidence="1 2">
    <name type="scientific">Rhizopogon vinicolor AM-OR11-026</name>
    <dbReference type="NCBI Taxonomy" id="1314800"/>
    <lineage>
        <taxon>Eukaryota</taxon>
        <taxon>Fungi</taxon>
        <taxon>Dikarya</taxon>
        <taxon>Basidiomycota</taxon>
        <taxon>Agaricomycotina</taxon>
        <taxon>Agaricomycetes</taxon>
        <taxon>Agaricomycetidae</taxon>
        <taxon>Boletales</taxon>
        <taxon>Suillineae</taxon>
        <taxon>Rhizopogonaceae</taxon>
        <taxon>Rhizopogon</taxon>
    </lineage>
</organism>
<dbReference type="AlphaFoldDB" id="A0A1B7MYL4"/>
<sequence length="78" mass="8793">MCHRQGRSSSPPGPISAFTSNDYPLDSRHLDSWHCMGSPLAVWIAIKHFREVQRPATGWAVGNCLMVLMKTRVFYFAA</sequence>